<keyword evidence="2" id="KW-0436">Ligase</keyword>
<dbReference type="PANTHER" id="PTHR44119">
    <property type="entry name" value="MAGNESIUM-CHELATASE SUBUNIT CHLH, CHLOROPLASTIC"/>
    <property type="match status" value="1"/>
</dbReference>
<evidence type="ECO:0000313" key="3">
    <source>
        <dbReference type="Proteomes" id="UP000623090"/>
    </source>
</evidence>
<evidence type="ECO:0000259" key="1">
    <source>
        <dbReference type="Pfam" id="PF02514"/>
    </source>
</evidence>
<protein>
    <submittedName>
        <fullName evidence="2">Cobaltochelatase subunit CobN</fullName>
        <ecNumber evidence="2">6.6.1.2</ecNumber>
    </submittedName>
</protein>
<dbReference type="Proteomes" id="UP000623090">
    <property type="component" value="Unassembled WGS sequence"/>
</dbReference>
<name>A0ABX2AGC7_9PROT</name>
<dbReference type="PANTHER" id="PTHR44119:SF4">
    <property type="entry name" value="AEROBIC COBALTOCHELATASE SUBUNIT COBN"/>
    <property type="match status" value="1"/>
</dbReference>
<comment type="caution">
    <text evidence="2">The sequence shown here is derived from an EMBL/GenBank/DDBJ whole genome shotgun (WGS) entry which is preliminary data.</text>
</comment>
<dbReference type="GO" id="GO:0051116">
    <property type="term" value="F:cobaltochelatase activity"/>
    <property type="evidence" value="ECO:0007669"/>
    <property type="project" value="UniProtKB-EC"/>
</dbReference>
<organism evidence="2 3">
    <name type="scientific">Komagataeibacter melomenusus</name>
    <dbReference type="NCBI Taxonomy" id="2766578"/>
    <lineage>
        <taxon>Bacteria</taxon>
        <taxon>Pseudomonadati</taxon>
        <taxon>Pseudomonadota</taxon>
        <taxon>Alphaproteobacteria</taxon>
        <taxon>Acetobacterales</taxon>
        <taxon>Acetobacteraceae</taxon>
        <taxon>Komagataeibacter</taxon>
    </lineage>
</organism>
<accession>A0ABX2AGC7</accession>
<dbReference type="CDD" id="cd10150">
    <property type="entry name" value="CobN_like"/>
    <property type="match status" value="1"/>
</dbReference>
<dbReference type="EC" id="6.6.1.2" evidence="2"/>
<proteinExistence type="predicted"/>
<keyword evidence="3" id="KW-1185">Reference proteome</keyword>
<dbReference type="Pfam" id="PF02514">
    <property type="entry name" value="CobN-Mg_chel"/>
    <property type="match status" value="2"/>
</dbReference>
<dbReference type="NCBIfam" id="NF008973">
    <property type="entry name" value="PRK12321.1"/>
    <property type="match status" value="1"/>
</dbReference>
<dbReference type="InterPro" id="IPR003672">
    <property type="entry name" value="CobN/Mg_chltase"/>
</dbReference>
<dbReference type="EMBL" id="JABJWC010000039">
    <property type="protein sequence ID" value="NPC67363.1"/>
    <property type="molecule type" value="Genomic_DNA"/>
</dbReference>
<feature type="domain" description="CobN/magnesium chelatase" evidence="1">
    <location>
        <begin position="142"/>
        <end position="682"/>
    </location>
</feature>
<sequence>MHLLAREVRTLDEADQAEDLGHAPADIVFLSFSDSDLLCLNAAHAAGAAPDASLRTATLSRLRHPMSIDLYVADTIMESRCVVVRLLGGLEYWRYGVEELSRACQQAGIPLVLLAGDGRDDPRLAERSTVPDALRTRLDSLLRTGGATNTATALRLMAHMAGRGPDDGAGPEPLPPAGVLHAANPALKFRAMVVFYRAHLLAADIAPITALAAELEQHGMGADLVYVTSLKNPDSAALVAARLVETPPDVIINATFFSARAGAENQSPLDVAGVPVLQVQQPGIPHDLWRDSLRGLSQADLAMQVVLPELDGRIPAFPISFKEDTTPGLPARHEPCAQGIALTAARALGWARLGHELPGQRRIGIILSDYPGAQGAPTGQAAHAVGLDSFASLEHILSLLHAAGYDTGDRPTADQLAHALARAQATPFVSVATYRQWLEGLPQALRDQLAACWGAPEDDPAVRNGQFTLRHLHAGHILMALQPDRGTTTDRHGGYHDPDTPPRHAYVAFYLWLRHGCGLDAMVHLGTHGTLEWLPGKAAAPSAACWPSVLVGGLPVIYPFIVNNPGEAAAARRRLGAMTIGHMTPPIAAMGSAGADTGELERLIDEYAAADGLDRRRGAILRGEILQRADDLGLLDEGGIARADNEDEALARLDAYLCDVKDLQIRDGLHVFGRPPTRTAELAHTIARACGESAPADLPARLHACGAAEAAALLSALDGRFVPAGPAGAPTRGRADVLPTGRNLYAMDPRAIPTRSALVLAERTAALLLEEHLQDQGEPLRALVIDLWGSASLRTGGEDLALALLLMGVRPVWDGASGRVSGIEVIPMAALDRPRVDVTLRLSGLFRDAFPGQIALFEQAVQAIATRTFEAPDLNPLAASTNGLEGAALHAATARMFGAAPGNYGTGVEDVLASGQWRERGTLGQAWLDGSAWTYGGGREGQQAPDILAGRMAQAGVLLHVHDHAETDILESVDMATHEGGMAAAAHLLGNAAPRLVHGDTSRPDAPRLRGTVQEVARVVRGRLANPAWLAGMRRHGYRGAGEIARGVEALHGFAATVPARFDRQFDLAFTHLLDDPEMNAFLLEANPDAHAAIRRLMADALRRDLWRPRSNSAGMLLDTSTP</sequence>
<gene>
    <name evidence="2" type="primary">cobN</name>
    <name evidence="2" type="ORF">HNW77_13410</name>
</gene>
<feature type="domain" description="CobN/magnesium chelatase" evidence="1">
    <location>
        <begin position="697"/>
        <end position="1112"/>
    </location>
</feature>
<evidence type="ECO:0000313" key="2">
    <source>
        <dbReference type="EMBL" id="NPC67363.1"/>
    </source>
</evidence>
<dbReference type="RefSeq" id="WP_172158245.1">
    <property type="nucleotide sequence ID" value="NZ_JABJWC010000039.1"/>
</dbReference>
<reference evidence="2 3" key="1">
    <citation type="journal article" date="2020" name="Microorganisms">
        <title>Description of Komagataeibacter melaceti sp. nov. and Komagataeibacter melomenusus sp. nov. Isolated from Apple Cider Vinegar.</title>
        <authorList>
            <person name="Maric L."/>
            <person name="Cleenwerck I."/>
            <person name="Accetto T."/>
            <person name="Vandamme P."/>
            <person name="Trcek J."/>
        </authorList>
    </citation>
    <scope>NUCLEOTIDE SEQUENCE [LARGE SCALE GENOMIC DNA]</scope>
    <source>
        <strain evidence="2 3">AV436</strain>
    </source>
</reference>